<feature type="non-terminal residue" evidence="2">
    <location>
        <position position="1425"/>
    </location>
</feature>
<protein>
    <recommendedName>
        <fullName evidence="4">Lysosomal-trafficking regulator</fullName>
    </recommendedName>
</protein>
<feature type="region of interest" description="Disordered" evidence="1">
    <location>
        <begin position="1326"/>
        <end position="1425"/>
    </location>
</feature>
<evidence type="ECO:0000256" key="1">
    <source>
        <dbReference type="SAM" id="MobiDB-lite"/>
    </source>
</evidence>
<evidence type="ECO:0000313" key="3">
    <source>
        <dbReference type="Proteomes" id="UP001381693"/>
    </source>
</evidence>
<comment type="caution">
    <text evidence="2">The sequence shown here is derived from an EMBL/GenBank/DDBJ whole genome shotgun (WGS) entry which is preliminary data.</text>
</comment>
<accession>A0AAN9A2L3</accession>
<gene>
    <name evidence="2" type="ORF">SK128_010244</name>
</gene>
<dbReference type="EMBL" id="JAXCGZ010013778">
    <property type="protein sequence ID" value="KAK7071964.1"/>
    <property type="molecule type" value="Genomic_DNA"/>
</dbReference>
<sequence>ERQTRLDEFLELLLSLAKEEAPISNLIHFSDVASVVNLLSSQFLADIEHICLGSASYESDVSSSATSRSVESIVSDASQTSDTGKGCRPRITGKYSHTPRRTVSLKETTSASVEKLDRHARSQAELQECYEDFNRELAEFSLQSLESIKAQFSLNNARGRNSAVFPYDSGSARNVVVHSIRSGSGRGTEMRLCKSSSNASDSAESHDICPRSVPCSLKNERAIQSDFLHKINISTPNLANIPKRKSPNSADTVGVFTRINCSAPDLDFAHRNSNSPNLDLSHKINASAPNLEAAKTIDNSVLITSDVNRNTNFSAPNSLHDMIPVNSITDDANNINKRLLSVTSNTSNIFHQNGNIPESSVFSSEDDRAHSLANGNSLHANTPVCDIIGNNCDSAHLSSEVSSKGSLKDKDTHDRNSYNERLADDICVSNLERVAPQPTGVSFHNSDVEMSKSDCVPIDAVPPLIKKIRHQSTGSMPHSSPRSRQLSAHISLGQDDGVDAVALKHYVLRGCGAKILISLDQLGVSSLTGTKEISHVLGFVFRYIFKNAFGDDRSRFWCDSSKSKTLFQEKRICEEKSQNYAKDTNQSNELSKGNQKESTTPSKKSFKFKYEPAVSLTLKSIFGSILHPSQFRNGSASSRNSMCFPMLWSQTSGSKSSSLSSCQSVKKVGKRRKKRPSMTCQYIPSESDGEDPINYGRIRKSMVKFTMNPKDFEYFTSIVYSDNDRYLEAETDQSSSRVSGKVYCHDNAICLSVVELLQCILSLQAQLAAHEAETKQVFSPLLTCTEILIFCLDVIPAIVEEMKNLERKREESFHIYVLLTQILRLLFSSSHKFLKNSEWLNTVIDHKVVPKVLDLVSDLIDSKAEVGKVLIGKMTVAYEAILGLIFTLQCCTCLRAEYKEVRHCLSLHKLFLEHDGPRAVAVLVSLSSSLPFGKRGEILCSLSKLVVYMKYWREDVHHSEKCEKKSHRFCEYVSIQNHHLQVFGMSSSLANSIDPSTCMVGNFVAILIDCLSGTLEPELYRCGIKALSKCGLCCCMNVGMILSNMLQLVMENPSLVTSTTAYIEDIVWRDLSGIVSRDTPRCAFCLNHDYLGGVKYKLTGEYTLDESFSSTFSERCASLFHNPPQYISEGNNEVDQPSSVSRWEGISLYRKYFLCRDIGSKIVTHVIRLLSHSNTNVKLEMCEHLIVPTLKQICDQGIGVHLENKALETEVLLGLFKCFRLTIAESNDQKLMKFLQEHGLALVTSSKCVPGIRHEAFALLCNIVMKELKSKPGLPVVSDADEESSFVFTKVFESEILEHDEFWTGYFNMKDREVKERFFIHTQFSMDRGENPRSGSHERVNSGDDEGCKIQPDVDMPAYTVPSKAHEQSGTDLSDDDEPVYVGRMVRQNAIDEGRSGRESDSSPSVRQLQPGEKSTDHDTGDIFK</sequence>
<dbReference type="Proteomes" id="UP001381693">
    <property type="component" value="Unassembled WGS sequence"/>
</dbReference>
<feature type="region of interest" description="Disordered" evidence="1">
    <location>
        <begin position="578"/>
        <end position="603"/>
    </location>
</feature>
<feature type="region of interest" description="Disordered" evidence="1">
    <location>
        <begin position="185"/>
        <end position="208"/>
    </location>
</feature>
<feature type="non-terminal residue" evidence="2">
    <location>
        <position position="1"/>
    </location>
</feature>
<feature type="region of interest" description="Disordered" evidence="1">
    <location>
        <begin position="72"/>
        <end position="94"/>
    </location>
</feature>
<keyword evidence="3" id="KW-1185">Reference proteome</keyword>
<name>A0AAN9A2L3_HALRR</name>
<evidence type="ECO:0008006" key="4">
    <source>
        <dbReference type="Google" id="ProtNLM"/>
    </source>
</evidence>
<feature type="compositionally biased region" description="Basic and acidic residues" evidence="1">
    <location>
        <begin position="1390"/>
        <end position="1401"/>
    </location>
</feature>
<organism evidence="2 3">
    <name type="scientific">Halocaridina rubra</name>
    <name type="common">Hawaiian red shrimp</name>
    <dbReference type="NCBI Taxonomy" id="373956"/>
    <lineage>
        <taxon>Eukaryota</taxon>
        <taxon>Metazoa</taxon>
        <taxon>Ecdysozoa</taxon>
        <taxon>Arthropoda</taxon>
        <taxon>Crustacea</taxon>
        <taxon>Multicrustacea</taxon>
        <taxon>Malacostraca</taxon>
        <taxon>Eumalacostraca</taxon>
        <taxon>Eucarida</taxon>
        <taxon>Decapoda</taxon>
        <taxon>Pleocyemata</taxon>
        <taxon>Caridea</taxon>
        <taxon>Atyoidea</taxon>
        <taxon>Atyidae</taxon>
        <taxon>Halocaridina</taxon>
    </lineage>
</organism>
<feature type="compositionally biased region" description="Basic and acidic residues" evidence="1">
    <location>
        <begin position="1327"/>
        <end position="1348"/>
    </location>
</feature>
<reference evidence="2 3" key="1">
    <citation type="submission" date="2023-11" db="EMBL/GenBank/DDBJ databases">
        <title>Halocaridina rubra genome assembly.</title>
        <authorList>
            <person name="Smith C."/>
        </authorList>
    </citation>
    <scope>NUCLEOTIDE SEQUENCE [LARGE SCALE GENOMIC DNA]</scope>
    <source>
        <strain evidence="2">EP-1</strain>
        <tissue evidence="2">Whole</tissue>
    </source>
</reference>
<feature type="compositionally biased region" description="Basic and acidic residues" evidence="1">
    <location>
        <begin position="1414"/>
        <end position="1425"/>
    </location>
</feature>
<feature type="compositionally biased region" description="Polar residues" evidence="1">
    <location>
        <begin position="578"/>
        <end position="601"/>
    </location>
</feature>
<evidence type="ECO:0000313" key="2">
    <source>
        <dbReference type="EMBL" id="KAK7071964.1"/>
    </source>
</evidence>
<proteinExistence type="predicted"/>